<feature type="transmembrane region" description="Helical" evidence="1">
    <location>
        <begin position="179"/>
        <end position="197"/>
    </location>
</feature>
<protein>
    <recommendedName>
        <fullName evidence="4">DUF624 domain-containing protein</fullName>
    </recommendedName>
</protein>
<feature type="transmembrane region" description="Helical" evidence="1">
    <location>
        <begin position="153"/>
        <end position="173"/>
    </location>
</feature>
<keyword evidence="1" id="KW-0812">Transmembrane</keyword>
<evidence type="ECO:0000256" key="1">
    <source>
        <dbReference type="SAM" id="Phobius"/>
    </source>
</evidence>
<feature type="transmembrane region" description="Helical" evidence="1">
    <location>
        <begin position="113"/>
        <end position="133"/>
    </location>
</feature>
<organism evidence="2 3">
    <name type="scientific">Halobaculum magnesiiphilum</name>
    <dbReference type="NCBI Taxonomy" id="1017351"/>
    <lineage>
        <taxon>Archaea</taxon>
        <taxon>Methanobacteriati</taxon>
        <taxon>Methanobacteriota</taxon>
        <taxon>Stenosarchaea group</taxon>
        <taxon>Halobacteria</taxon>
        <taxon>Halobacteriales</taxon>
        <taxon>Haloferacaceae</taxon>
        <taxon>Halobaculum</taxon>
    </lineage>
</organism>
<feature type="transmembrane region" description="Helical" evidence="1">
    <location>
        <begin position="28"/>
        <end position="56"/>
    </location>
</feature>
<keyword evidence="1" id="KW-0472">Membrane</keyword>
<reference evidence="2 3" key="1">
    <citation type="journal article" date="2021" name="Int. J. Syst. Evol. Microbiol.">
        <title>Halobaculum halophilum sp. nov. and Halobaculum salinum sp. nov., isolated from salt lake and saline soil.</title>
        <authorList>
            <person name="Cui H.L."/>
            <person name="Shi X.W."/>
            <person name="Yin X.M."/>
            <person name="Yang X.Y."/>
            <person name="Hou J."/>
            <person name="Zhu L."/>
        </authorList>
    </citation>
    <scope>NUCLEOTIDE SEQUENCE [LARGE SCALE GENOMIC DNA]</scope>
    <source>
        <strain evidence="2 3">NBRC 109044</strain>
    </source>
</reference>
<dbReference type="AlphaFoldDB" id="A0A8T8WAS8"/>
<dbReference type="RefSeq" id="WP_222606753.1">
    <property type="nucleotide sequence ID" value="NZ_CP081958.1"/>
</dbReference>
<evidence type="ECO:0008006" key="4">
    <source>
        <dbReference type="Google" id="ProtNLM"/>
    </source>
</evidence>
<dbReference type="Proteomes" id="UP000826254">
    <property type="component" value="Chromosome"/>
</dbReference>
<proteinExistence type="predicted"/>
<dbReference type="KEGG" id="hmp:K6T50_11625"/>
<gene>
    <name evidence="2" type="ORF">K6T50_11625</name>
</gene>
<dbReference type="EMBL" id="CP081958">
    <property type="protein sequence ID" value="QZP36936.1"/>
    <property type="molecule type" value="Genomic_DNA"/>
</dbReference>
<evidence type="ECO:0000313" key="3">
    <source>
        <dbReference type="Proteomes" id="UP000826254"/>
    </source>
</evidence>
<dbReference type="GeneID" id="67178801"/>
<name>A0A8T8WAS8_9EURY</name>
<keyword evidence="1" id="KW-1133">Transmembrane helix</keyword>
<sequence>MTNESNRLAFTRALSQLPRFVYGNGLRLAVLSILWVVCSLPIITVGPSTLAVYVAVQDLRSDRNTIDWSRIIAILRQNGVASAVFSGVPVAFTAIATMYGVQALEQGALFGEVVALVSGYIALYVGLVLIPTFDEMASGTMPVTAIRRGVRWVSTHPTAALATALLTTALLALTVLLTVAFVLLFAGVTASLHVLLIKESRNLEIEMSQNAGASPSQL</sequence>
<accession>A0A8T8WAS8</accession>
<evidence type="ECO:0000313" key="2">
    <source>
        <dbReference type="EMBL" id="QZP36936.1"/>
    </source>
</evidence>
<keyword evidence="3" id="KW-1185">Reference proteome</keyword>
<feature type="transmembrane region" description="Helical" evidence="1">
    <location>
        <begin position="77"/>
        <end position="101"/>
    </location>
</feature>